<evidence type="ECO:0000313" key="1">
    <source>
        <dbReference type="EMBL" id="PGH26165.1"/>
    </source>
</evidence>
<name>A0A2B7YXW4_9FUSO</name>
<comment type="caution">
    <text evidence="1">The sequence shown here is derived from an EMBL/GenBank/DDBJ whole genome shotgun (WGS) entry which is preliminary data.</text>
</comment>
<sequence>MMLSSGYLTIQEKIDEDNYILRLSNKEVRRLFRKTFFERYFGRGSKLMNLMDALIENIGSFPSIFKLKFRM</sequence>
<dbReference type="EMBL" id="NJGJ01000001">
    <property type="protein sequence ID" value="PGH26165.1"/>
    <property type="molecule type" value="Genomic_DNA"/>
</dbReference>
<dbReference type="Proteomes" id="UP000226179">
    <property type="component" value="Unassembled WGS sequence"/>
</dbReference>
<organism evidence="1 2">
    <name type="scientific">Fusobacterium animalis</name>
    <dbReference type="NCBI Taxonomy" id="76859"/>
    <lineage>
        <taxon>Bacteria</taxon>
        <taxon>Fusobacteriati</taxon>
        <taxon>Fusobacteriota</taxon>
        <taxon>Fusobacteriia</taxon>
        <taxon>Fusobacteriales</taxon>
        <taxon>Fusobacteriaceae</taxon>
        <taxon>Fusobacterium</taxon>
    </lineage>
</organism>
<dbReference type="AlphaFoldDB" id="A0A2B7YXW4"/>
<reference evidence="1 2" key="1">
    <citation type="submission" date="2017-06" db="EMBL/GenBank/DDBJ databases">
        <title>Draft genome sequence of Fusobacterium nucleatum subsp. animalis KCOM 1280 (=ChDC F318).</title>
        <authorList>
            <person name="Kook J.-K."/>
            <person name="Park S.-N."/>
            <person name="Lim Y.K."/>
            <person name="Roh H."/>
        </authorList>
    </citation>
    <scope>NUCLEOTIDE SEQUENCE [LARGE SCALE GENOMIC DNA]</scope>
    <source>
        <strain evidence="2">KCOM 1280 ( ChDC F318)</strain>
    </source>
</reference>
<evidence type="ECO:0000313" key="2">
    <source>
        <dbReference type="Proteomes" id="UP000226179"/>
    </source>
</evidence>
<proteinExistence type="predicted"/>
<protein>
    <submittedName>
        <fullName evidence="1">Uncharacterized protein</fullName>
    </submittedName>
</protein>
<gene>
    <name evidence="1" type="ORF">RN90_01665</name>
</gene>
<accession>A0A2B7YXW4</accession>